<dbReference type="SUPFAM" id="SSF50630">
    <property type="entry name" value="Acid proteases"/>
    <property type="match status" value="1"/>
</dbReference>
<feature type="domain" description="Xylanase inhibitor C-terminal" evidence="4">
    <location>
        <begin position="51"/>
        <end position="121"/>
    </location>
</feature>
<reference evidence="5 6" key="1">
    <citation type="journal article" date="2023" name="Mol. Ecol. Resour.">
        <title>Chromosome-level genome assembly of a triploid poplar Populus alba 'Berolinensis'.</title>
        <authorList>
            <person name="Chen S."/>
            <person name="Yu Y."/>
            <person name="Wang X."/>
            <person name="Wang S."/>
            <person name="Zhang T."/>
            <person name="Zhou Y."/>
            <person name="He R."/>
            <person name="Meng N."/>
            <person name="Wang Y."/>
            <person name="Liu W."/>
            <person name="Liu Z."/>
            <person name="Liu J."/>
            <person name="Guo Q."/>
            <person name="Huang H."/>
            <person name="Sederoff R.R."/>
            <person name="Wang G."/>
            <person name="Qu G."/>
            <person name="Chen S."/>
        </authorList>
    </citation>
    <scope>NUCLEOTIDE SEQUENCE [LARGE SCALE GENOMIC DNA]</scope>
    <source>
        <strain evidence="5">SC-2020</strain>
    </source>
</reference>
<dbReference type="InterPro" id="IPR032799">
    <property type="entry name" value="TAXi_C"/>
</dbReference>
<evidence type="ECO:0000256" key="2">
    <source>
        <dbReference type="ARBA" id="ARBA00022801"/>
    </source>
</evidence>
<dbReference type="AlphaFoldDB" id="A0AAD6LDW9"/>
<dbReference type="GO" id="GO:0005576">
    <property type="term" value="C:extracellular region"/>
    <property type="evidence" value="ECO:0007669"/>
    <property type="project" value="TreeGrafter"/>
</dbReference>
<protein>
    <recommendedName>
        <fullName evidence="4">Xylanase inhibitor C-terminal domain-containing protein</fullName>
    </recommendedName>
</protein>
<gene>
    <name evidence="5" type="ORF">NC653_039910</name>
</gene>
<feature type="chain" id="PRO_5041995042" description="Xylanase inhibitor C-terminal domain-containing protein" evidence="3">
    <location>
        <begin position="20"/>
        <end position="194"/>
    </location>
</feature>
<dbReference type="GO" id="GO:0006508">
    <property type="term" value="P:proteolysis"/>
    <property type="evidence" value="ECO:0007669"/>
    <property type="project" value="UniProtKB-KW"/>
</dbReference>
<keyword evidence="1" id="KW-0645">Protease</keyword>
<keyword evidence="6" id="KW-1185">Reference proteome</keyword>
<dbReference type="GO" id="GO:0008233">
    <property type="term" value="F:peptidase activity"/>
    <property type="evidence" value="ECO:0007669"/>
    <property type="project" value="UniProtKB-KW"/>
</dbReference>
<dbReference type="Proteomes" id="UP001164929">
    <property type="component" value="Chromosome 18"/>
</dbReference>
<dbReference type="InterPro" id="IPR021109">
    <property type="entry name" value="Peptidase_aspartic_dom_sf"/>
</dbReference>
<proteinExistence type="predicted"/>
<dbReference type="Pfam" id="PF14541">
    <property type="entry name" value="TAXi_C"/>
    <property type="match status" value="1"/>
</dbReference>
<dbReference type="PANTHER" id="PTHR47967:SF39">
    <property type="entry name" value="ASPARTYL PROTEASE FAMILY PROTEIN, PUTATIVE-RELATED"/>
    <property type="match status" value="1"/>
</dbReference>
<dbReference type="EMBL" id="JAQIZT010000018">
    <property type="protein sequence ID" value="KAJ6958098.1"/>
    <property type="molecule type" value="Genomic_DNA"/>
</dbReference>
<keyword evidence="2" id="KW-0378">Hydrolase</keyword>
<organism evidence="5 6">
    <name type="scientific">Populus alba x Populus x berolinensis</name>
    <dbReference type="NCBI Taxonomy" id="444605"/>
    <lineage>
        <taxon>Eukaryota</taxon>
        <taxon>Viridiplantae</taxon>
        <taxon>Streptophyta</taxon>
        <taxon>Embryophyta</taxon>
        <taxon>Tracheophyta</taxon>
        <taxon>Spermatophyta</taxon>
        <taxon>Magnoliopsida</taxon>
        <taxon>eudicotyledons</taxon>
        <taxon>Gunneridae</taxon>
        <taxon>Pentapetalae</taxon>
        <taxon>rosids</taxon>
        <taxon>fabids</taxon>
        <taxon>Malpighiales</taxon>
        <taxon>Salicaceae</taxon>
        <taxon>Saliceae</taxon>
        <taxon>Populus</taxon>
    </lineage>
</organism>
<dbReference type="Gene3D" id="2.40.70.10">
    <property type="entry name" value="Acid Proteases"/>
    <property type="match status" value="1"/>
</dbReference>
<evidence type="ECO:0000256" key="3">
    <source>
        <dbReference type="SAM" id="SignalP"/>
    </source>
</evidence>
<evidence type="ECO:0000313" key="5">
    <source>
        <dbReference type="EMBL" id="KAJ6958098.1"/>
    </source>
</evidence>
<evidence type="ECO:0000259" key="4">
    <source>
        <dbReference type="Pfam" id="PF14541"/>
    </source>
</evidence>
<sequence length="194" mass="21096">MALVGLGGWLLSLASRIGSYLGNTKFTHCLVPFHTYPNISSKMYSGDGSEIVGISVRGKFLAYSSSGTTSKGNVFIDTGAPPTISPKDFYDRLEQEVKSSIPVTPYQDPQLGTQLCCRVPTSTFISPKTTDAFMLVVCFAGGRGSFLLFRPRTSCVMSESMLAVGIFGNFAQSNFRILRASGLHQRVAFYLKSF</sequence>
<accession>A0AAD6LDW9</accession>
<evidence type="ECO:0000313" key="6">
    <source>
        <dbReference type="Proteomes" id="UP001164929"/>
    </source>
</evidence>
<feature type="signal peptide" evidence="3">
    <location>
        <begin position="1"/>
        <end position="19"/>
    </location>
</feature>
<comment type="caution">
    <text evidence="5">The sequence shown here is derived from an EMBL/GenBank/DDBJ whole genome shotgun (WGS) entry which is preliminary data.</text>
</comment>
<dbReference type="InterPro" id="IPR051708">
    <property type="entry name" value="Plant_Aspart_Prot_A1"/>
</dbReference>
<keyword evidence="3" id="KW-0732">Signal</keyword>
<name>A0AAD6LDW9_9ROSI</name>
<evidence type="ECO:0000256" key="1">
    <source>
        <dbReference type="ARBA" id="ARBA00022670"/>
    </source>
</evidence>
<dbReference type="PANTHER" id="PTHR47967">
    <property type="entry name" value="OS07G0603500 PROTEIN-RELATED"/>
    <property type="match status" value="1"/>
</dbReference>